<proteinExistence type="inferred from homology"/>
<keyword evidence="10" id="KW-0476">Mercury</keyword>
<dbReference type="Proteomes" id="UP000263517">
    <property type="component" value="Unassembled WGS sequence"/>
</dbReference>
<evidence type="ECO:0000256" key="2">
    <source>
        <dbReference type="ARBA" id="ARBA00008224"/>
    </source>
</evidence>
<organism evidence="16 17">
    <name type="scientific">Alteromonas australica</name>
    <dbReference type="NCBI Taxonomy" id="589873"/>
    <lineage>
        <taxon>Bacteria</taxon>
        <taxon>Pseudomonadati</taxon>
        <taxon>Pseudomonadota</taxon>
        <taxon>Gammaproteobacteria</taxon>
        <taxon>Alteromonadales</taxon>
        <taxon>Alteromonadaceae</taxon>
        <taxon>Alteromonas/Salinimonas group</taxon>
        <taxon>Alteromonas</taxon>
    </lineage>
</organism>
<dbReference type="GO" id="GO:0046872">
    <property type="term" value="F:metal ion binding"/>
    <property type="evidence" value="ECO:0007669"/>
    <property type="project" value="UniProtKB-KW"/>
</dbReference>
<keyword evidence="8 15" id="KW-0812">Transmembrane</keyword>
<dbReference type="KEGG" id="aaus:EP12_10605"/>
<evidence type="ECO:0000256" key="6">
    <source>
        <dbReference type="ARBA" id="ARBA00022475"/>
    </source>
</evidence>
<dbReference type="GO" id="GO:0015097">
    <property type="term" value="F:mercury ion transmembrane transporter activity"/>
    <property type="evidence" value="ECO:0007669"/>
    <property type="project" value="InterPro"/>
</dbReference>
<name>A0A350NZI6_9ALTE</name>
<dbReference type="Gene3D" id="1.10.287.910">
    <property type="entry name" value="bacterial mercury transporter, merf"/>
    <property type="match status" value="1"/>
</dbReference>
<evidence type="ECO:0000256" key="9">
    <source>
        <dbReference type="ARBA" id="ARBA00022723"/>
    </source>
</evidence>
<evidence type="ECO:0000256" key="14">
    <source>
        <dbReference type="ARBA" id="ARBA00045720"/>
    </source>
</evidence>
<evidence type="ECO:0000256" key="11">
    <source>
        <dbReference type="ARBA" id="ARBA00022989"/>
    </source>
</evidence>
<dbReference type="InterPro" id="IPR003457">
    <property type="entry name" value="Transprt_MerT"/>
</dbReference>
<comment type="similarity">
    <text evidence="2">Belongs to the MerT family.</text>
</comment>
<gene>
    <name evidence="16" type="ORF">DCW74_01810</name>
</gene>
<keyword evidence="12 15" id="KW-0472">Membrane</keyword>
<keyword evidence="11 15" id="KW-1133">Transmembrane helix</keyword>
<comment type="caution">
    <text evidence="16">The sequence shown here is derived from an EMBL/GenBank/DDBJ whole genome shotgun (WGS) entry which is preliminary data.</text>
</comment>
<evidence type="ECO:0000256" key="5">
    <source>
        <dbReference type="ARBA" id="ARBA00022466"/>
    </source>
</evidence>
<feature type="transmembrane region" description="Helical" evidence="15">
    <location>
        <begin position="92"/>
        <end position="112"/>
    </location>
</feature>
<comment type="function">
    <text evidence="14">Involved in mercury resistance. Probably transfers a mercuric ion from the periplasmic Hg(2+)-binding protein MerP to the cytoplasmic mercuric reductase MerA.</text>
</comment>
<dbReference type="AlphaFoldDB" id="A0A350NZI6"/>
<dbReference type="OrthoDB" id="9813737at2"/>
<feature type="transmembrane region" description="Helical" evidence="15">
    <location>
        <begin position="12"/>
        <end position="36"/>
    </location>
</feature>
<evidence type="ECO:0000256" key="13">
    <source>
        <dbReference type="ARBA" id="ARBA00030934"/>
    </source>
</evidence>
<evidence type="ECO:0000313" key="16">
    <source>
        <dbReference type="EMBL" id="HAW74453.1"/>
    </source>
</evidence>
<comment type="subcellular location">
    <subcellularLocation>
        <location evidence="1">Cell inner membrane</location>
        <topology evidence="1">Multi-pass membrane protein</topology>
    </subcellularLocation>
</comment>
<evidence type="ECO:0000256" key="1">
    <source>
        <dbReference type="ARBA" id="ARBA00004429"/>
    </source>
</evidence>
<sequence>MINDDSKMPMVGGIIAAIGAGICCVGPLVLLLLGISGSWISSLTAFEPYRPVFVVTVMLFLGYAGYKIHRPIEKCQPGSVCAIPQTRRRRQIAFWITSLIALVLITSNYWLVWLI</sequence>
<evidence type="ECO:0000256" key="10">
    <source>
        <dbReference type="ARBA" id="ARBA00022914"/>
    </source>
</evidence>
<dbReference type="EMBL" id="DNAN01000063">
    <property type="protein sequence ID" value="HAW74453.1"/>
    <property type="molecule type" value="Genomic_DNA"/>
</dbReference>
<dbReference type="RefSeq" id="WP_015067766.1">
    <property type="nucleotide sequence ID" value="NZ_CAJXAX010000009.1"/>
</dbReference>
<reference evidence="16 17" key="1">
    <citation type="journal article" date="2018" name="Nat. Biotechnol.">
        <title>A standardized bacterial taxonomy based on genome phylogeny substantially revises the tree of life.</title>
        <authorList>
            <person name="Parks D.H."/>
            <person name="Chuvochina M."/>
            <person name="Waite D.W."/>
            <person name="Rinke C."/>
            <person name="Skarshewski A."/>
            <person name="Chaumeil P.A."/>
            <person name="Hugenholtz P."/>
        </authorList>
    </citation>
    <scope>NUCLEOTIDE SEQUENCE [LARGE SCALE GENOMIC DNA]</scope>
    <source>
        <strain evidence="16">UBA11978</strain>
    </source>
</reference>
<evidence type="ECO:0000256" key="15">
    <source>
        <dbReference type="SAM" id="Phobius"/>
    </source>
</evidence>
<evidence type="ECO:0000256" key="7">
    <source>
        <dbReference type="ARBA" id="ARBA00022519"/>
    </source>
</evidence>
<protein>
    <recommendedName>
        <fullName evidence="3">Mercuric transport protein MerT</fullName>
    </recommendedName>
    <alternativeName>
        <fullName evidence="13">Mercury ion transport protein</fullName>
    </alternativeName>
</protein>
<evidence type="ECO:0000256" key="4">
    <source>
        <dbReference type="ARBA" id="ARBA00022448"/>
    </source>
</evidence>
<keyword evidence="5" id="KW-0475">Mercuric resistance</keyword>
<keyword evidence="7" id="KW-0997">Cell inner membrane</keyword>
<keyword evidence="9" id="KW-0479">Metal-binding</keyword>
<dbReference type="STRING" id="589873.EP12_10605"/>
<keyword evidence="6" id="KW-1003">Cell membrane</keyword>
<evidence type="ECO:0000256" key="12">
    <source>
        <dbReference type="ARBA" id="ARBA00023136"/>
    </source>
</evidence>
<feature type="transmembrane region" description="Helical" evidence="15">
    <location>
        <begin position="48"/>
        <end position="66"/>
    </location>
</feature>
<dbReference type="Pfam" id="PF02411">
    <property type="entry name" value="MerT"/>
    <property type="match status" value="1"/>
</dbReference>
<evidence type="ECO:0000256" key="8">
    <source>
        <dbReference type="ARBA" id="ARBA00022692"/>
    </source>
</evidence>
<dbReference type="GO" id="GO:0005886">
    <property type="term" value="C:plasma membrane"/>
    <property type="evidence" value="ECO:0007669"/>
    <property type="project" value="UniProtKB-SubCell"/>
</dbReference>
<keyword evidence="4" id="KW-0813">Transport</keyword>
<accession>A0A350NZI6</accession>
<evidence type="ECO:0000313" key="17">
    <source>
        <dbReference type="Proteomes" id="UP000263517"/>
    </source>
</evidence>
<evidence type="ECO:0000256" key="3">
    <source>
        <dbReference type="ARBA" id="ARBA00017053"/>
    </source>
</evidence>